<dbReference type="Proteomes" id="UP000324222">
    <property type="component" value="Unassembled WGS sequence"/>
</dbReference>
<gene>
    <name evidence="1" type="ORF">E2C01_007562</name>
</gene>
<comment type="caution">
    <text evidence="1">The sequence shown here is derived from an EMBL/GenBank/DDBJ whole genome shotgun (WGS) entry which is preliminary data.</text>
</comment>
<accession>A0A5B7CYF4</accession>
<reference evidence="1 2" key="1">
    <citation type="submission" date="2019-05" db="EMBL/GenBank/DDBJ databases">
        <title>Another draft genome of Portunus trituberculatus and its Hox gene families provides insights of decapod evolution.</title>
        <authorList>
            <person name="Jeong J.-H."/>
            <person name="Song I."/>
            <person name="Kim S."/>
            <person name="Choi T."/>
            <person name="Kim D."/>
            <person name="Ryu S."/>
            <person name="Kim W."/>
        </authorList>
    </citation>
    <scope>NUCLEOTIDE SEQUENCE [LARGE SCALE GENOMIC DNA]</scope>
    <source>
        <tissue evidence="1">Muscle</tissue>
    </source>
</reference>
<organism evidence="1 2">
    <name type="scientific">Portunus trituberculatus</name>
    <name type="common">Swimming crab</name>
    <name type="synonym">Neptunus trituberculatus</name>
    <dbReference type="NCBI Taxonomy" id="210409"/>
    <lineage>
        <taxon>Eukaryota</taxon>
        <taxon>Metazoa</taxon>
        <taxon>Ecdysozoa</taxon>
        <taxon>Arthropoda</taxon>
        <taxon>Crustacea</taxon>
        <taxon>Multicrustacea</taxon>
        <taxon>Malacostraca</taxon>
        <taxon>Eumalacostraca</taxon>
        <taxon>Eucarida</taxon>
        <taxon>Decapoda</taxon>
        <taxon>Pleocyemata</taxon>
        <taxon>Brachyura</taxon>
        <taxon>Eubrachyura</taxon>
        <taxon>Portunoidea</taxon>
        <taxon>Portunidae</taxon>
        <taxon>Portuninae</taxon>
        <taxon>Portunus</taxon>
    </lineage>
</organism>
<dbReference type="AlphaFoldDB" id="A0A5B7CYF4"/>
<name>A0A5B7CYF4_PORTR</name>
<sequence>MSLCCLKISNTREPPPSPHAQPDIIVTPVTRSCTSVSPRHRSSGTFSRSEPCHVPWRRCQLCHTHESLTGGMSCPAPPPYDFLFSSSSSSSFSVVVVAGVLGGGSRGAAKCTCLQATIHPSLVNSVHDPASSALHSPSRAL</sequence>
<dbReference type="EMBL" id="VSRR010000379">
    <property type="protein sequence ID" value="MPC14787.1"/>
    <property type="molecule type" value="Genomic_DNA"/>
</dbReference>
<evidence type="ECO:0000313" key="1">
    <source>
        <dbReference type="EMBL" id="MPC14787.1"/>
    </source>
</evidence>
<evidence type="ECO:0000313" key="2">
    <source>
        <dbReference type="Proteomes" id="UP000324222"/>
    </source>
</evidence>
<proteinExistence type="predicted"/>
<protein>
    <submittedName>
        <fullName evidence="1">Uncharacterized protein</fullName>
    </submittedName>
</protein>
<keyword evidence="2" id="KW-1185">Reference proteome</keyword>